<dbReference type="EMBL" id="JBHUDM010000002">
    <property type="protein sequence ID" value="MFD1641902.1"/>
    <property type="molecule type" value="Genomic_DNA"/>
</dbReference>
<dbReference type="PROSITE" id="PS51257">
    <property type="entry name" value="PROKAR_LIPOPROTEIN"/>
    <property type="match status" value="1"/>
</dbReference>
<reference evidence="1 2" key="1">
    <citation type="journal article" date="2019" name="Int. J. Syst. Evol. Microbiol.">
        <title>The Global Catalogue of Microorganisms (GCM) 10K type strain sequencing project: providing services to taxonomists for standard genome sequencing and annotation.</title>
        <authorList>
            <consortium name="The Broad Institute Genomics Platform"/>
            <consortium name="The Broad Institute Genome Sequencing Center for Infectious Disease"/>
            <person name="Wu L."/>
            <person name="Ma J."/>
        </authorList>
    </citation>
    <scope>NUCLEOTIDE SEQUENCE [LARGE SCALE GENOMIC DNA]</scope>
    <source>
        <strain evidence="1 2">CGMCC 1.10593</strain>
    </source>
</reference>
<dbReference type="InterPro" id="IPR006311">
    <property type="entry name" value="TAT_signal"/>
</dbReference>
<gene>
    <name evidence="1" type="ORF">ACFSBW_08450</name>
</gene>
<dbReference type="AlphaFoldDB" id="A0ABD6D711"/>
<evidence type="ECO:0008006" key="3">
    <source>
        <dbReference type="Google" id="ProtNLM"/>
    </source>
</evidence>
<proteinExistence type="predicted"/>
<comment type="caution">
    <text evidence="1">The sequence shown here is derived from an EMBL/GenBank/DDBJ whole genome shotgun (WGS) entry which is preliminary data.</text>
</comment>
<organism evidence="1 2">
    <name type="scientific">Halohasta litorea</name>
    <dbReference type="NCBI Taxonomy" id="869891"/>
    <lineage>
        <taxon>Archaea</taxon>
        <taxon>Methanobacteriati</taxon>
        <taxon>Methanobacteriota</taxon>
        <taxon>Stenosarchaea group</taxon>
        <taxon>Halobacteria</taxon>
        <taxon>Halobacteriales</taxon>
        <taxon>Haloferacaceae</taxon>
        <taxon>Halohasta</taxon>
    </lineage>
</organism>
<name>A0ABD6D711_9EURY</name>
<accession>A0ABD6D711</accession>
<dbReference type="Proteomes" id="UP001597052">
    <property type="component" value="Unassembled WGS sequence"/>
</dbReference>
<evidence type="ECO:0000313" key="2">
    <source>
        <dbReference type="Proteomes" id="UP001597052"/>
    </source>
</evidence>
<keyword evidence="2" id="KW-1185">Reference proteome</keyword>
<evidence type="ECO:0000313" key="1">
    <source>
        <dbReference type="EMBL" id="MFD1641902.1"/>
    </source>
</evidence>
<protein>
    <recommendedName>
        <fullName evidence="3">Tat (Twin-arginine translocation) pathway signal sequence</fullName>
    </recommendedName>
</protein>
<dbReference type="RefSeq" id="WP_256395720.1">
    <property type="nucleotide sequence ID" value="NZ_JANHDJ010000002.1"/>
</dbReference>
<dbReference type="PROSITE" id="PS51318">
    <property type="entry name" value="TAT"/>
    <property type="match status" value="1"/>
</dbReference>
<sequence>MKQKVSRRQLLATCAAGMMAGLAGCADPDVAMFVDRVSTDREIGQRATIRPEPGGEDAAIVANATANATEAATDGPAERPPFEPNRPVVANGTVYDLHWESTGRFETRTEYVVSLSVHEDDRETDVAFDELPEIDRDRLELFRRRVERYADEDAAEESPPRATFQHRYSDAEQADSALVPEPEYDTIAIAGYPVSVDVRSTTVEQDIYRYTTTERAPTLAAFGRELRERHRFSLTGLSESERAFFETVIEDGSYFQGSLDADHEAAFESIADRLVAEPALFVDAREGEWLLAYDGTDYWVTVDFVRMEEYADRLERVDSL</sequence>